<dbReference type="InterPro" id="IPR008715">
    <property type="entry name" value="SAM-MeTfrase_NodS-like"/>
</dbReference>
<dbReference type="Gene3D" id="3.40.50.150">
    <property type="entry name" value="Vaccinia Virus protein VP39"/>
    <property type="match status" value="1"/>
</dbReference>
<sequence length="197" mass="21954">MRLPDEYFQRMYAQSDDPWHLATRWYEQRKYAITMSLLPRPRYRHAFEPGCSVGTVTAHLVQRCDHVTAIDVAQAALDTAAARVTSGVTFARGSLDDPWPKGPFDLLVLSEVGYYLAADALEDTLLQEIPRLAPDATVVAAHWRHPVDDYPITGDQVHQVVAGVPGLTRLGGYRDRDVLIEVFDTGDGSSVATREFL</sequence>
<evidence type="ECO:0000313" key="2">
    <source>
        <dbReference type="Proteomes" id="UP000254978"/>
    </source>
</evidence>
<accession>A0A378TBL0</accession>
<protein>
    <submittedName>
        <fullName evidence="1">Nodulation protein S (NodS)</fullName>
    </submittedName>
</protein>
<dbReference type="SUPFAM" id="SSF53335">
    <property type="entry name" value="S-adenosyl-L-methionine-dependent methyltransferases"/>
    <property type="match status" value="1"/>
</dbReference>
<name>A0A378TBL0_9MYCO</name>
<dbReference type="AlphaFoldDB" id="A0A378TBL0"/>
<organism evidence="1 2">
    <name type="scientific">Mycolicibacterium tokaiense</name>
    <dbReference type="NCBI Taxonomy" id="39695"/>
    <lineage>
        <taxon>Bacteria</taxon>
        <taxon>Bacillati</taxon>
        <taxon>Actinomycetota</taxon>
        <taxon>Actinomycetes</taxon>
        <taxon>Mycobacteriales</taxon>
        <taxon>Mycobacteriaceae</taxon>
        <taxon>Mycolicibacterium</taxon>
    </lineage>
</organism>
<evidence type="ECO:0000313" key="1">
    <source>
        <dbReference type="EMBL" id="STZ58222.1"/>
    </source>
</evidence>
<dbReference type="Pfam" id="PF05401">
    <property type="entry name" value="NodS"/>
    <property type="match status" value="1"/>
</dbReference>
<dbReference type="InterPro" id="IPR029063">
    <property type="entry name" value="SAM-dependent_MTases_sf"/>
</dbReference>
<reference evidence="1 2" key="1">
    <citation type="submission" date="2018-06" db="EMBL/GenBank/DDBJ databases">
        <authorList>
            <consortium name="Pathogen Informatics"/>
            <person name="Doyle S."/>
        </authorList>
    </citation>
    <scope>NUCLEOTIDE SEQUENCE [LARGE SCALE GENOMIC DNA]</scope>
    <source>
        <strain evidence="1 2">NCTC10821</strain>
    </source>
</reference>
<dbReference type="GO" id="GO:0009312">
    <property type="term" value="P:oligosaccharide biosynthetic process"/>
    <property type="evidence" value="ECO:0007669"/>
    <property type="project" value="InterPro"/>
</dbReference>
<dbReference type="Proteomes" id="UP000254978">
    <property type="component" value="Unassembled WGS sequence"/>
</dbReference>
<gene>
    <name evidence="1" type="ORF">NCTC10821_01732</name>
</gene>
<proteinExistence type="predicted"/>
<dbReference type="EMBL" id="UGQT01000001">
    <property type="protein sequence ID" value="STZ58222.1"/>
    <property type="molecule type" value="Genomic_DNA"/>
</dbReference>
<dbReference type="GO" id="GO:0008757">
    <property type="term" value="F:S-adenosylmethionine-dependent methyltransferase activity"/>
    <property type="evidence" value="ECO:0007669"/>
    <property type="project" value="InterPro"/>
</dbReference>
<keyword evidence="2" id="KW-1185">Reference proteome</keyword>